<name>A0A381WY24_9ZZZZ</name>
<dbReference type="AlphaFoldDB" id="A0A381WY24"/>
<dbReference type="Gene3D" id="3.40.50.2000">
    <property type="entry name" value="Glycogen Phosphorylase B"/>
    <property type="match status" value="2"/>
</dbReference>
<dbReference type="InterPro" id="IPR028098">
    <property type="entry name" value="Glyco_trans_4-like_N"/>
</dbReference>
<proteinExistence type="predicted"/>
<organism evidence="2">
    <name type="scientific">marine metagenome</name>
    <dbReference type="NCBI Taxonomy" id="408172"/>
    <lineage>
        <taxon>unclassified sequences</taxon>
        <taxon>metagenomes</taxon>
        <taxon>ecological metagenomes</taxon>
    </lineage>
</organism>
<gene>
    <name evidence="2" type="ORF">METZ01_LOCUS110005</name>
</gene>
<dbReference type="SUPFAM" id="SSF53756">
    <property type="entry name" value="UDP-Glycosyltransferase/glycogen phosphorylase"/>
    <property type="match status" value="1"/>
</dbReference>
<dbReference type="EMBL" id="UINC01013191">
    <property type="protein sequence ID" value="SVA57151.1"/>
    <property type="molecule type" value="Genomic_DNA"/>
</dbReference>
<accession>A0A381WY24</accession>
<sequence length="380" mass="40887">VGAASSLPDVTYVSMDPLTSTVGSSQVLAYVERLAGRGVDLDLISFEHGVDSVLRERLVGLGVKWRPQRFGLHGPVGGLSRVLRAAWAVRGAAVVHARSDMAAASVMLTGVDHWVWDVRSLWVDQKVASGVIRPGSLQERVMRWVERRAAHRSTAVITLTESAIDELDRRYAGVVSSKARVITTCVDLSRFDVSPLPPVPLRVLLAGTLNRYYDVGTMLGLIAELRCRHRVEFIVASPDETDWENELTGVEAARVTATPGEMADLVSSCHVGLSVCRDDAGASLLAAMPTKIGEFLASGRPVVVNPGLVDAAGLLERHECGVVYGSSSPFGVGEVVDQLEQLLADSGTPERCRSLAEAHFNLDRGVNQLVATYESVRGSR</sequence>
<evidence type="ECO:0000259" key="1">
    <source>
        <dbReference type="Pfam" id="PF13439"/>
    </source>
</evidence>
<feature type="domain" description="Glycosyltransferase subfamily 4-like N-terminal" evidence="1">
    <location>
        <begin position="27"/>
        <end position="190"/>
    </location>
</feature>
<feature type="non-terminal residue" evidence="2">
    <location>
        <position position="1"/>
    </location>
</feature>
<protein>
    <recommendedName>
        <fullName evidence="1">Glycosyltransferase subfamily 4-like N-terminal domain-containing protein</fullName>
    </recommendedName>
</protein>
<dbReference type="Pfam" id="PF13439">
    <property type="entry name" value="Glyco_transf_4"/>
    <property type="match status" value="1"/>
</dbReference>
<evidence type="ECO:0000313" key="2">
    <source>
        <dbReference type="EMBL" id="SVA57151.1"/>
    </source>
</evidence>
<reference evidence="2" key="1">
    <citation type="submission" date="2018-05" db="EMBL/GenBank/DDBJ databases">
        <authorList>
            <person name="Lanie J.A."/>
            <person name="Ng W.-L."/>
            <person name="Kazmierczak K.M."/>
            <person name="Andrzejewski T.M."/>
            <person name="Davidsen T.M."/>
            <person name="Wayne K.J."/>
            <person name="Tettelin H."/>
            <person name="Glass J.I."/>
            <person name="Rusch D."/>
            <person name="Podicherti R."/>
            <person name="Tsui H.-C.T."/>
            <person name="Winkler M.E."/>
        </authorList>
    </citation>
    <scope>NUCLEOTIDE SEQUENCE</scope>
</reference>